<evidence type="ECO:0000313" key="2">
    <source>
        <dbReference type="Proteomes" id="UP000316096"/>
    </source>
</evidence>
<proteinExistence type="predicted"/>
<gene>
    <name evidence="1" type="ORF">FB559_3052</name>
</gene>
<organism evidence="1 2">
    <name type="scientific">Actinoallomurus bryophytorum</name>
    <dbReference type="NCBI Taxonomy" id="1490222"/>
    <lineage>
        <taxon>Bacteria</taxon>
        <taxon>Bacillati</taxon>
        <taxon>Actinomycetota</taxon>
        <taxon>Actinomycetes</taxon>
        <taxon>Streptosporangiales</taxon>
        <taxon>Thermomonosporaceae</taxon>
        <taxon>Actinoallomurus</taxon>
    </lineage>
</organism>
<dbReference type="NCBIfam" id="TIGR03941">
    <property type="entry name" value="tRNA_deam_assoc"/>
    <property type="match status" value="1"/>
</dbReference>
<accession>A0A543CK34</accession>
<comment type="caution">
    <text evidence="1">The sequence shown here is derived from an EMBL/GenBank/DDBJ whole genome shotgun (WGS) entry which is preliminary data.</text>
</comment>
<evidence type="ECO:0000313" key="1">
    <source>
        <dbReference type="EMBL" id="TQL97463.1"/>
    </source>
</evidence>
<protein>
    <submittedName>
        <fullName evidence="1">Putative tRNA adenosine deaminase-associated protein</fullName>
    </submittedName>
</protein>
<name>A0A543CK34_9ACTN</name>
<sequence>MPYFSVAFARSDAGWIGTETDLAEVAGVDDITDIMRETAVETAGDTVVLLIEQEDEWFAVVRLDDGGDARVFLSDPRATQTSDLAHMLHDQIGEIDEVPTDDPVGDPGLLADLGTEPARLTELGERRFPGDALSVIAERAGFAEDYDRLR</sequence>
<dbReference type="AlphaFoldDB" id="A0A543CK34"/>
<dbReference type="RefSeq" id="WP_141956197.1">
    <property type="nucleotide sequence ID" value="NZ_VFOZ01000001.1"/>
</dbReference>
<keyword evidence="2" id="KW-1185">Reference proteome</keyword>
<dbReference type="EMBL" id="VFOZ01000001">
    <property type="protein sequence ID" value="TQL97463.1"/>
    <property type="molecule type" value="Genomic_DNA"/>
</dbReference>
<dbReference type="Proteomes" id="UP000316096">
    <property type="component" value="Unassembled WGS sequence"/>
</dbReference>
<reference evidence="1 2" key="1">
    <citation type="submission" date="2019-06" db="EMBL/GenBank/DDBJ databases">
        <title>Sequencing the genomes of 1000 actinobacteria strains.</title>
        <authorList>
            <person name="Klenk H.-P."/>
        </authorList>
    </citation>
    <scope>NUCLEOTIDE SEQUENCE [LARGE SCALE GENOMIC DNA]</scope>
    <source>
        <strain evidence="1 2">DSM 102200</strain>
    </source>
</reference>
<dbReference type="OrthoDB" id="3826766at2"/>
<dbReference type="InterPro" id="IPR023869">
    <property type="entry name" value="tRNA_Adeno_NH3ase_assoc_put"/>
</dbReference>